<keyword evidence="2" id="KW-1185">Reference proteome</keyword>
<dbReference type="OrthoDB" id="415889at2759"/>
<comment type="caution">
    <text evidence="1">The sequence shown here is derived from an EMBL/GenBank/DDBJ whole genome shotgun (WGS) entry which is preliminary data.</text>
</comment>
<dbReference type="AlphaFoldDB" id="A0A1Z5KST5"/>
<dbReference type="InParanoid" id="A0A1Z5KST5"/>
<dbReference type="Gene3D" id="1.10.340.30">
    <property type="entry name" value="Hypothetical protein, domain 2"/>
    <property type="match status" value="1"/>
</dbReference>
<proteinExistence type="predicted"/>
<evidence type="ECO:0000313" key="1">
    <source>
        <dbReference type="EMBL" id="GAX29366.1"/>
    </source>
</evidence>
<protein>
    <submittedName>
        <fullName evidence="1">Uncharacterized protein</fullName>
    </submittedName>
</protein>
<accession>A0A1Z5KST5</accession>
<organism evidence="1 2">
    <name type="scientific">Fistulifera solaris</name>
    <name type="common">Oleaginous diatom</name>
    <dbReference type="NCBI Taxonomy" id="1519565"/>
    <lineage>
        <taxon>Eukaryota</taxon>
        <taxon>Sar</taxon>
        <taxon>Stramenopiles</taxon>
        <taxon>Ochrophyta</taxon>
        <taxon>Bacillariophyta</taxon>
        <taxon>Bacillariophyceae</taxon>
        <taxon>Bacillariophycidae</taxon>
        <taxon>Naviculales</taxon>
        <taxon>Naviculaceae</taxon>
        <taxon>Fistulifera</taxon>
    </lineage>
</organism>
<dbReference type="Proteomes" id="UP000198406">
    <property type="component" value="Unassembled WGS sequence"/>
</dbReference>
<reference evidence="1 2" key="1">
    <citation type="journal article" date="2015" name="Plant Cell">
        <title>Oil accumulation by the oleaginous diatom Fistulifera solaris as revealed by the genome and transcriptome.</title>
        <authorList>
            <person name="Tanaka T."/>
            <person name="Maeda Y."/>
            <person name="Veluchamy A."/>
            <person name="Tanaka M."/>
            <person name="Abida H."/>
            <person name="Marechal E."/>
            <person name="Bowler C."/>
            <person name="Muto M."/>
            <person name="Sunaga Y."/>
            <person name="Tanaka M."/>
            <person name="Yoshino T."/>
            <person name="Taniguchi T."/>
            <person name="Fukuda Y."/>
            <person name="Nemoto M."/>
            <person name="Matsumoto M."/>
            <person name="Wong P.S."/>
            <person name="Aburatani S."/>
            <person name="Fujibuchi W."/>
        </authorList>
    </citation>
    <scope>NUCLEOTIDE SEQUENCE [LARGE SCALE GENOMIC DNA]</scope>
    <source>
        <strain evidence="1 2">JPCC DA0580</strain>
    </source>
</reference>
<name>A0A1Z5KST5_FISSO</name>
<sequence>MKIVRVALETIGSIPSAQGGWCLPERLIQLAQVERQNSTTHYAPYGVPACYSCVVTEAARKRLLEISSNELTPKHVLALISDDSARIDPELLETNLRKPAGLTKAETASNVDLALHFQEGKVSEHFLKTSIDETEIQKALLQVQGIRLSSCDMCLIFFGATGCFTDWRFGCSKRHRQVKKHQLFQRDGQKITERLLPYKPYFSLRDYYMWRAADTPLLEDSQVDTKSQLDHRVFRR</sequence>
<gene>
    <name evidence="1" type="ORF">FisN_16Hu196</name>
</gene>
<dbReference type="EMBL" id="BDSP01000289">
    <property type="protein sequence ID" value="GAX29366.1"/>
    <property type="molecule type" value="Genomic_DNA"/>
</dbReference>
<evidence type="ECO:0000313" key="2">
    <source>
        <dbReference type="Proteomes" id="UP000198406"/>
    </source>
</evidence>